<reference evidence="2" key="1">
    <citation type="submission" date="2020-04" db="EMBL/GenBank/DDBJ databases">
        <title>Hybrid Assembly of Korean Phytophthora infestans isolates.</title>
        <authorList>
            <person name="Prokchorchik M."/>
            <person name="Lee Y."/>
            <person name="Seo J."/>
            <person name="Cho J.-H."/>
            <person name="Park Y.-E."/>
            <person name="Jang D.-C."/>
            <person name="Im J.-S."/>
            <person name="Choi J.-G."/>
            <person name="Park H.-J."/>
            <person name="Lee G.-B."/>
            <person name="Lee Y.-G."/>
            <person name="Hong S.-Y."/>
            <person name="Cho K."/>
            <person name="Sohn K.H."/>
        </authorList>
    </citation>
    <scope>NUCLEOTIDE SEQUENCE</scope>
    <source>
        <strain evidence="2">KR_1_A1</strain>
    </source>
</reference>
<feature type="region of interest" description="Disordered" evidence="1">
    <location>
        <begin position="1"/>
        <end position="24"/>
    </location>
</feature>
<sequence>MADRDNLPRYPSHGNVTRAQRNTAELARVPIRQNERQLRNQVRPAGTQLPLLRKISYLWRLLTQSRLRALARGRKLRISPYMGSSELLARPPQS</sequence>
<evidence type="ECO:0000256" key="1">
    <source>
        <dbReference type="SAM" id="MobiDB-lite"/>
    </source>
</evidence>
<keyword evidence="3" id="KW-1185">Reference proteome</keyword>
<dbReference type="AlphaFoldDB" id="A0A833WFX0"/>
<comment type="caution">
    <text evidence="2">The sequence shown here is derived from an EMBL/GenBank/DDBJ whole genome shotgun (WGS) entry which is preliminary data.</text>
</comment>
<evidence type="ECO:0000313" key="3">
    <source>
        <dbReference type="Proteomes" id="UP000602510"/>
    </source>
</evidence>
<feature type="compositionally biased region" description="Polar residues" evidence="1">
    <location>
        <begin position="14"/>
        <end position="23"/>
    </location>
</feature>
<protein>
    <submittedName>
        <fullName evidence="2">Uncharacterized protein</fullName>
    </submittedName>
</protein>
<gene>
    <name evidence="2" type="ORF">GN244_ATG07292</name>
</gene>
<dbReference type="EMBL" id="WSZM01000140">
    <property type="protein sequence ID" value="KAF4040432.1"/>
    <property type="molecule type" value="Genomic_DNA"/>
</dbReference>
<evidence type="ECO:0000313" key="2">
    <source>
        <dbReference type="EMBL" id="KAF4040432.1"/>
    </source>
</evidence>
<proteinExistence type="predicted"/>
<dbReference type="Proteomes" id="UP000602510">
    <property type="component" value="Unassembled WGS sequence"/>
</dbReference>
<name>A0A833WFX0_PHYIN</name>
<organism evidence="2 3">
    <name type="scientific">Phytophthora infestans</name>
    <name type="common">Potato late blight agent</name>
    <name type="synonym">Botrytis infestans</name>
    <dbReference type="NCBI Taxonomy" id="4787"/>
    <lineage>
        <taxon>Eukaryota</taxon>
        <taxon>Sar</taxon>
        <taxon>Stramenopiles</taxon>
        <taxon>Oomycota</taxon>
        <taxon>Peronosporomycetes</taxon>
        <taxon>Peronosporales</taxon>
        <taxon>Peronosporaceae</taxon>
        <taxon>Phytophthora</taxon>
    </lineage>
</organism>
<accession>A0A833WFX0</accession>